<reference evidence="2" key="1">
    <citation type="journal article" date="2019" name="Int. J. Syst. Evol. Microbiol.">
        <title>The Global Catalogue of Microorganisms (GCM) 10K type strain sequencing project: providing services to taxonomists for standard genome sequencing and annotation.</title>
        <authorList>
            <consortium name="The Broad Institute Genomics Platform"/>
            <consortium name="The Broad Institute Genome Sequencing Center for Infectious Disease"/>
            <person name="Wu L."/>
            <person name="Ma J."/>
        </authorList>
    </citation>
    <scope>NUCLEOTIDE SEQUENCE [LARGE SCALE GENOMIC DNA]</scope>
    <source>
        <strain evidence="2">CGMCC 4.1641</strain>
    </source>
</reference>
<evidence type="ECO:0000313" key="2">
    <source>
        <dbReference type="Proteomes" id="UP001596222"/>
    </source>
</evidence>
<keyword evidence="2" id="KW-1185">Reference proteome</keyword>
<dbReference type="Pfam" id="PF19402">
    <property type="entry name" value="RamS"/>
    <property type="match status" value="1"/>
</dbReference>
<dbReference type="EMBL" id="JBHSKJ010000012">
    <property type="protein sequence ID" value="MFC5147278.1"/>
    <property type="molecule type" value="Genomic_DNA"/>
</dbReference>
<dbReference type="RefSeq" id="WP_382045156.1">
    <property type="nucleotide sequence ID" value="NZ_JBHSKJ010000012.1"/>
</dbReference>
<protein>
    <submittedName>
        <fullName evidence="1">SapB/AmfS family lanthipeptide</fullName>
    </submittedName>
</protein>
<evidence type="ECO:0000313" key="1">
    <source>
        <dbReference type="EMBL" id="MFC5147278.1"/>
    </source>
</evidence>
<sequence length="40" mass="4312">MVLFDLQTLEIPRGTDDPMGFRSTGDSALSLLICPDEGEA</sequence>
<dbReference type="NCBIfam" id="NF033212">
    <property type="entry name" value="SapB_AmfS_lanti"/>
    <property type="match status" value="1"/>
</dbReference>
<dbReference type="InterPro" id="IPR045825">
    <property type="entry name" value="RamS"/>
</dbReference>
<dbReference type="Proteomes" id="UP001596222">
    <property type="component" value="Unassembled WGS sequence"/>
</dbReference>
<gene>
    <name evidence="1" type="ORF">ACFPP6_21635</name>
</gene>
<accession>A0ABW0A0W6</accession>
<comment type="caution">
    <text evidence="1">The sequence shown here is derived from an EMBL/GenBank/DDBJ whole genome shotgun (WGS) entry which is preliminary data.</text>
</comment>
<name>A0ABW0A0W6_9ACTN</name>
<proteinExistence type="predicted"/>
<organism evidence="1 2">
    <name type="scientific">Streptomyces aureoversilis</name>
    <dbReference type="NCBI Taxonomy" id="67277"/>
    <lineage>
        <taxon>Bacteria</taxon>
        <taxon>Bacillati</taxon>
        <taxon>Actinomycetota</taxon>
        <taxon>Actinomycetes</taxon>
        <taxon>Kitasatosporales</taxon>
        <taxon>Streptomycetaceae</taxon>
        <taxon>Streptomyces</taxon>
    </lineage>
</organism>